<gene>
    <name evidence="1" type="ORF">EXE63_27460</name>
</gene>
<dbReference type="GO" id="GO:0016705">
    <property type="term" value="F:oxidoreductase activity, acting on paired donors, with incorporation or reduction of molecular oxygen"/>
    <property type="evidence" value="ECO:0007669"/>
    <property type="project" value="InterPro"/>
</dbReference>
<evidence type="ECO:0000313" key="1">
    <source>
        <dbReference type="EMBL" id="QIV84200.1"/>
    </source>
</evidence>
<dbReference type="Proteomes" id="UP000501849">
    <property type="component" value="Chromosome"/>
</dbReference>
<reference evidence="1 2" key="1">
    <citation type="submission" date="2019-04" db="EMBL/GenBank/DDBJ databases">
        <title>Draft, Whole-Genome Sequence of the Anthracene-degrading Mycobacterium frederiksbergense LB501T, Isolated from a Polycyclic Aromatic Hydrocarbon (PAH)-Contaminated Soil.</title>
        <authorList>
            <person name="Augelletti F."/>
        </authorList>
    </citation>
    <scope>NUCLEOTIDE SEQUENCE [LARGE SCALE GENOMIC DNA]</scope>
    <source>
        <strain evidence="1 2">LB 501T</strain>
    </source>
</reference>
<dbReference type="InterPro" id="IPR019922">
    <property type="entry name" value="Lucif-like_OxRdatse_MSMEG_4141"/>
</dbReference>
<protein>
    <submittedName>
        <fullName evidence="1">TIGR03620 family F420-dependent LLM class oxidoreductase</fullName>
    </submittedName>
</protein>
<dbReference type="AlphaFoldDB" id="A0A6H0SAK8"/>
<sequence length="263" mass="28133">MNLGHYGFTVDPASPHAHEIEDLGFGTLWVNGGQIDRLDVLTDLLAATGQAVIAPAIIPPDVFGTDEVIELYRNAEAAAPGRLMIGLGSSHQKPLAALSAYVDDLDPIPRDRRLLAAFGPRTLDIARNRFAGAMPGMVTPDYTATARQRLGDDAQLIVGQYAVLDTDPHKARATARTPLRFLMDMRSYTDSARRQGFTDHDIATLSDALVDSMVAWGNAADIAARARQQLAAGADHVYLSVLSDGTQPAGVDAARLLASALRH</sequence>
<dbReference type="RefSeq" id="WP_168144547.1">
    <property type="nucleotide sequence ID" value="NZ_CP038799.1"/>
</dbReference>
<dbReference type="Gene3D" id="3.20.20.30">
    <property type="entry name" value="Luciferase-like domain"/>
    <property type="match status" value="1"/>
</dbReference>
<dbReference type="SUPFAM" id="SSF51679">
    <property type="entry name" value="Bacterial luciferase-like"/>
    <property type="match status" value="1"/>
</dbReference>
<dbReference type="KEGG" id="mfre:EXE63_27460"/>
<dbReference type="EMBL" id="CP038799">
    <property type="protein sequence ID" value="QIV84200.1"/>
    <property type="molecule type" value="Genomic_DNA"/>
</dbReference>
<organism evidence="1 2">
    <name type="scientific">Mycolicibacterium frederiksbergense</name>
    <dbReference type="NCBI Taxonomy" id="117567"/>
    <lineage>
        <taxon>Bacteria</taxon>
        <taxon>Bacillati</taxon>
        <taxon>Actinomycetota</taxon>
        <taxon>Actinomycetes</taxon>
        <taxon>Mycobacteriales</taxon>
        <taxon>Mycobacteriaceae</taxon>
        <taxon>Mycolicibacterium</taxon>
    </lineage>
</organism>
<dbReference type="InterPro" id="IPR036661">
    <property type="entry name" value="Luciferase-like_sf"/>
</dbReference>
<keyword evidence="2" id="KW-1185">Reference proteome</keyword>
<dbReference type="NCBIfam" id="TIGR03620">
    <property type="entry name" value="F420_MSMEG_4141"/>
    <property type="match status" value="1"/>
</dbReference>
<accession>A0A6H0SAK8</accession>
<proteinExistence type="predicted"/>
<name>A0A6H0SAK8_9MYCO</name>
<evidence type="ECO:0000313" key="2">
    <source>
        <dbReference type="Proteomes" id="UP000501849"/>
    </source>
</evidence>